<feature type="compositionally biased region" description="Polar residues" evidence="2">
    <location>
        <begin position="3576"/>
        <end position="3586"/>
    </location>
</feature>
<feature type="region of interest" description="Disordered" evidence="2">
    <location>
        <begin position="868"/>
        <end position="1090"/>
    </location>
</feature>
<dbReference type="GO" id="GO:0016358">
    <property type="term" value="P:dendrite development"/>
    <property type="evidence" value="ECO:0007669"/>
    <property type="project" value="TreeGrafter"/>
</dbReference>
<feature type="compositionally biased region" description="Basic and acidic residues" evidence="2">
    <location>
        <begin position="2894"/>
        <end position="2933"/>
    </location>
</feature>
<dbReference type="EMBL" id="JABDTM020026966">
    <property type="protein sequence ID" value="KAH0811211.1"/>
    <property type="molecule type" value="Genomic_DNA"/>
</dbReference>
<feature type="compositionally biased region" description="Polar residues" evidence="2">
    <location>
        <begin position="3701"/>
        <end position="3719"/>
    </location>
</feature>
<feature type="compositionally biased region" description="Basic and acidic residues" evidence="2">
    <location>
        <begin position="2942"/>
        <end position="2982"/>
    </location>
</feature>
<dbReference type="GO" id="GO:0005875">
    <property type="term" value="C:microtubule associated complex"/>
    <property type="evidence" value="ECO:0007669"/>
    <property type="project" value="TreeGrafter"/>
</dbReference>
<feature type="region of interest" description="Disordered" evidence="2">
    <location>
        <begin position="1500"/>
        <end position="1601"/>
    </location>
</feature>
<dbReference type="GO" id="GO:0043025">
    <property type="term" value="C:neuronal cell body"/>
    <property type="evidence" value="ECO:0007669"/>
    <property type="project" value="TreeGrafter"/>
</dbReference>
<feature type="compositionally biased region" description="Basic and acidic residues" evidence="2">
    <location>
        <begin position="3497"/>
        <end position="3509"/>
    </location>
</feature>
<feature type="region of interest" description="Disordered" evidence="2">
    <location>
        <begin position="1230"/>
        <end position="1308"/>
    </location>
</feature>
<feature type="compositionally biased region" description="Basic and acidic residues" evidence="2">
    <location>
        <begin position="1500"/>
        <end position="1573"/>
    </location>
</feature>
<feature type="compositionally biased region" description="Basic and acidic residues" evidence="2">
    <location>
        <begin position="868"/>
        <end position="884"/>
    </location>
</feature>
<feature type="compositionally biased region" description="Low complexity" evidence="2">
    <location>
        <begin position="2032"/>
        <end position="2042"/>
    </location>
</feature>
<feature type="compositionally biased region" description="Low complexity" evidence="2">
    <location>
        <begin position="3542"/>
        <end position="3552"/>
    </location>
</feature>
<feature type="compositionally biased region" description="Polar residues" evidence="2">
    <location>
        <begin position="3611"/>
        <end position="3623"/>
    </location>
</feature>
<comment type="caution">
    <text evidence="5">The sequence shown here is derived from an EMBL/GenBank/DDBJ whole genome shotgun (WGS) entry which is preliminary data.</text>
</comment>
<feature type="coiled-coil region" evidence="1">
    <location>
        <begin position="2518"/>
        <end position="2666"/>
    </location>
</feature>
<evidence type="ECO:0000256" key="1">
    <source>
        <dbReference type="SAM" id="Coils"/>
    </source>
</evidence>
<feature type="compositionally biased region" description="Basic and acidic residues" evidence="2">
    <location>
        <begin position="913"/>
        <end position="968"/>
    </location>
</feature>
<feature type="region of interest" description="Disordered" evidence="2">
    <location>
        <begin position="1467"/>
        <end position="1486"/>
    </location>
</feature>
<dbReference type="GO" id="GO:0045202">
    <property type="term" value="C:synapse"/>
    <property type="evidence" value="ECO:0007669"/>
    <property type="project" value="TreeGrafter"/>
</dbReference>
<dbReference type="PANTHER" id="PTHR13843:SF12">
    <property type="entry name" value="ATPASE F1_V1_A1 COMPLEX ALPHA_BETA SUBUNIT NUCLEOTIDE-BINDING DOMAIN-CONTAINING PROTEIN"/>
    <property type="match status" value="1"/>
</dbReference>
<name>A0A8J6HBG8_TENMO</name>
<keyword evidence="6" id="KW-1185">Reference proteome</keyword>
<dbReference type="Pfam" id="PF23415">
    <property type="entry name" value="MAPB1_N"/>
    <property type="match status" value="1"/>
</dbReference>
<feature type="compositionally biased region" description="Basic and acidic residues" evidence="2">
    <location>
        <begin position="1715"/>
        <end position="1725"/>
    </location>
</feature>
<feature type="coiled-coil region" evidence="1">
    <location>
        <begin position="2372"/>
        <end position="2410"/>
    </location>
</feature>
<dbReference type="GO" id="GO:0005829">
    <property type="term" value="C:cytosol"/>
    <property type="evidence" value="ECO:0007669"/>
    <property type="project" value="TreeGrafter"/>
</dbReference>
<feature type="compositionally biased region" description="Basic and acidic residues" evidence="2">
    <location>
        <begin position="1815"/>
        <end position="1825"/>
    </location>
</feature>
<reference evidence="5" key="1">
    <citation type="journal article" date="2020" name="J Insects Food Feed">
        <title>The yellow mealworm (Tenebrio molitor) genome: a resource for the emerging insects as food and feed industry.</title>
        <authorList>
            <person name="Eriksson T."/>
            <person name="Andere A."/>
            <person name="Kelstrup H."/>
            <person name="Emery V."/>
            <person name="Picard C."/>
        </authorList>
    </citation>
    <scope>NUCLEOTIDE SEQUENCE</scope>
    <source>
        <strain evidence="5">Stoneville</strain>
        <tissue evidence="5">Whole head</tissue>
    </source>
</reference>
<feature type="compositionally biased region" description="Polar residues" evidence="2">
    <location>
        <begin position="1279"/>
        <end position="1289"/>
    </location>
</feature>
<reference evidence="5" key="2">
    <citation type="submission" date="2021-08" db="EMBL/GenBank/DDBJ databases">
        <authorList>
            <person name="Eriksson T."/>
        </authorList>
    </citation>
    <scope>NUCLEOTIDE SEQUENCE</scope>
    <source>
        <strain evidence="5">Stoneville</strain>
        <tissue evidence="5">Whole head</tissue>
    </source>
</reference>
<feature type="region of interest" description="Disordered" evidence="2">
    <location>
        <begin position="2670"/>
        <end position="2693"/>
    </location>
</feature>
<proteinExistence type="predicted"/>
<feature type="compositionally biased region" description="Basic and acidic residues" evidence="2">
    <location>
        <begin position="3364"/>
        <end position="3393"/>
    </location>
</feature>
<feature type="compositionally biased region" description="Basic and acidic residues" evidence="2">
    <location>
        <begin position="3034"/>
        <end position="3060"/>
    </location>
</feature>
<evidence type="ECO:0000259" key="4">
    <source>
        <dbReference type="Pfam" id="PF25281"/>
    </source>
</evidence>
<feature type="compositionally biased region" description="Basic and acidic residues" evidence="2">
    <location>
        <begin position="3777"/>
        <end position="3789"/>
    </location>
</feature>
<gene>
    <name evidence="5" type="ORF">GEV33_011577</name>
</gene>
<feature type="compositionally biased region" description="Basic and acidic residues" evidence="2">
    <location>
        <begin position="3434"/>
        <end position="3463"/>
    </location>
</feature>
<dbReference type="Pfam" id="PF25281">
    <property type="entry name" value="MBL_MAP1B"/>
    <property type="match status" value="1"/>
</dbReference>
<feature type="compositionally biased region" description="Polar residues" evidence="2">
    <location>
        <begin position="1074"/>
        <end position="1086"/>
    </location>
</feature>
<sequence>MDDRRLTAVFQIPSFWSFTLMSSLTTELEETKCAALAHHLRHFDAEHMNAKRSQRQEAAARWVAYARLETARPLSWVKILAAIPRHSFKPAISWPNKIVCDRSQPEIRRMRASKLSPLSDPASKALSPSRCPTSHPESAEWGCCLSGGVGALLLLHSAPPAGIRESSGLRPLTGCYLLIVVGEPHCNEHKDIILQRVAKDLHVLNPPPPVFSENGINQNVFEKSCAPSRDLVRVDEGHIDGAHEFLDQYNAIHPLPEFAIFLDGCWAEIGEDGSRLDVQANCLKTHSNTGAGFNMNGLINNPRVLRRCSMATVLSRLFECDCLNKNHPVLSLLNMHDVNPESENKYLMSMCNGEVNKLHLPIPAFKCFMDSFQLDPDETLPRKVRKKTAFTTVIQNGASENPAKYDIEEKKCGLLSWDVNDCLVDLAKELAIITEQALEGEEARYGERLIQFASENLVTEILIHPVVSTLAQCVRNLLSSFTRHRHIIHAGYTFANNGSWVLQDGTFSLADFSEAFQEIEVLRVIRAYENGISLDIHCAPEGDWTRLPKEPFTKSCKVRVNPNDVLTAGSPSISSFINYLEPFLIPAELENILESSDVVGNIRFSRPTLYVFPGGQGDAALFGINGFNMLLDGGFSRKACFWDFVRHLDRLDAVLLTRLNNSNVNGISAVLRRKRQNAVYPQIGHFFCNIQERKAILSPDGDKDKDPLLINLLDEGQEIVSNLRQLSLIPQVCYRDSEPINLYHKVGHGTLDMYVLSPAKDSKEVREFLQKWNNNDQKLFANQKTSKDFVFPLQNLASVCALLVWQPANPEDTITRILFPGSSPQNKIFEGLDRIKSLEFIKHPVCSEKSLAPTTIIKTKQSMLEKIIQPEKKIPVDNKKEKTPKPQADNIMETEMKNGEVNGVQPEKVAPVKKSDSTESEKSISKPKKIIENGEKIEKPRPKPRTELRPKARSDSQQRKVKTAEKKPSPTTPKKQVNGEPRMKPKASPTATPAKSAKDANNRKVVESKIKAAPKKEPAKPIVEKKEVKTERKPISRRPKDISKLSGSPAKKVNGVQKPDSISRRGKLDKEGTTDSSTVSTPSADQDSILKKDISKLTTDEIQNLKAQELADLKEEQEAVKEIEAVFRKGELHEDKPSDFRKIKDLSIDDKLENEEYLIIEKTEIEQDLGNETNKEEETQKIARDSEESEKQRKLSGEMPSKETAVEDKRTEIQDEVQKIITSATDIVKSKDEVVEASKEVSVNSPEDKMDVSTDKKDIDNEIKEIAQESQPDEKGSANIESGATTTAPTLPEDERMPLDEIKEDNGDQIIEEKHVKEDTKEKDVPVIQLPPKTFENIAKLPPVVGIRLDKQSHIRDIVKTPDEVADLPVHEEVDYEYPTPTEIKQEPEELKKEEKEKVDVKEEKEIETQTKVDSQVDKTKVIVGDDKKVKDEVVEKIDNVEVTEKAVDTGKTDVDVKEEEMKVKTKVEEEKQTEQVKTEETIRKESVKEVTEEVKTVISEDLHKKELSKSPYEEKDRDEHEVEKQKEEVKDVEQVETKKDDKDVKDQQEIGKKEQEVKDIQLPETIKDEKQVVEAGDEVEMKKEEVQETKLPPPIEAVEKEVIKEEKKDAAKKEEIASAAKDAVVEKMPEEPVKPDESAVVSKLEEEIKAEIEKDVHKVEKEEEKEVKGKEDQDKKEEVVEKSETEVKEKDDLKPKDIEDEKLESLKEKLPDVPKDEVIIEKPTENVPESIEEQIKEDVTTIKKIDEKLQQLKDDTKEVEETDGKKVEEQIIQPGKEEVELVKEDVATIQKINEKLEKLKEDVEEEHIKAISEVVTHKAEEPQHAEPVIITTDSLPESPVVDERQIDDKMELGRKSPKEREEDVIKIVASVAEVLKSDAPLEEFEGKIPFTIPYKSYTTELRETHITTVESPVTDEDKTIKSVDEPVCPKASSIYLIEEERKIAPIHEEQEVSESKISKMMKESNELMQATSKMIHEIKQTQPKADSIAEETIKEEQDADSGTVHRMLVTTSSEDGGEEIEICPPGTITFSRSSESSGRSSPDLQSQKFSQKSSIADTCSEATVITKSMAKELQSSLQDTADKIEDSQKRDLKDEIKEVKDSEPVIEKSVCDTEKITEKGDIVNQESLEKTVEDKVVKEVSEPHVDEKISEEKQSSIKSNEEALKGDVTKIDEKEFESKTEKMIDDATTDTEKPKKEVEDIEVASTKVTDEEETKKDVTQKADDVEKPATDVKVPVEEITRKEIASSEQVGDAKKMPETTLKEDDIKHEEDISKDKEGIDVKTKVEDIEKVEEKAEVKTSQVETVKEIKETVTKEVDVALESAKEKIKPIEEVVESKVKEVKEDVVEKTSFLGGLVNDIGASLVSDISRVIDDAQKEIKDIKEGAQAKIEELKEDMTAKKETLVNAVEDFKESFTKDSSEVLKNTKDGVKEATEVIKSKVDEVKEVAAEKKDKVLEAAKDFEEAVVKDTDKVTEQVKEEIKETKAVVESRVGELKGILSDQKDTAIGVVSDVKDTVSKHVEAKIEEVKENIDDTKEKAKSEVDDVCKEVTKKIDEKIADLKKDVADDSKQALDESKRLLEEAKDEITEKASAQIKDIESKAETAVKELKAKEDDIKQTIVEETKQLEDKFAEKKEEAVEKLDELNKDLTKAKDNLKDVLETVSESPFVKKDVTQSEAGKASEKGEGSTENKYDLYNGLESVEKMVTDVLTVDRKDASSKSETDTKVEDTKVVSSVTDKIDSDAVFALEKGVAEIKELMEQTKGAITSIVKTDSEKEEVLEKAAHDIEENYKVMSDMTKSVTFEKCDNIMEEEHKQQEDVLEKSAQSLGENYDTVTDMARSIVFEKCEKPISEGKVDENILEKSAQDIEDNYKIVSDMAKSVVFEHCEIPGRDKLKDEKSVKSDEKSETTKRQEKSEISSIESKEILKEKEEPEVSATVKSIPDKGEKVSEEKHEECKLPLTDGAKKQVEEKEVDQAKKSVEESVAVAEEAKKVEQSPAKSSGKSSPDKLETVDVHEDIASKLSGKSSPALSTDLKDLAKEESGKSTPDIKDTDHIKVDNQDSLLSGKSSPGLSGKSSPILSGRSSPGAKAESKDSLLSGKSTPEHTKPDSKDSSLSEKMSPALSGDIKFDEKEKLEAKDSFSVKSSPAVSGKSSPVLSSDVKETEMDKSGKLSPDLKGDESESLTEKTEKEVKETKVESSEKAKEPLVSEKVISETKSEVDSHQKGETEKISSDKFAPEPFLMCALPKDPELSQKKPEEIKDEKTEKTGEKDAKVIEPLPTVIKPDVHKESVEDLKKSAQEIKEISAKGPDIPFEASSVIPEKKTETEKEKTETEDLRKKSLEVQEASEKKLSISDVQITVKAPEEEKAAEKDTGSPEDKQPDDKAETKDLDSIDSGIGTEKQQVEEKVGSSAAKTTEVKDESTDKVSIPEIKATEVAEKSVTASEKDEKAGKTSEPKEESKAGPSTTTHDTSLTPAKTSTEDLHLSGKSTPDIAEVEKLKEIQETLKHEKHIPGSSTPPTVPVSPIVKDISTTQAEDVKTSSSTPVKTSTIASIKDSEIRSCTPGSDDYEIGASTYSDISSGQVSRAPHLLESERIESDDDDDVPGSPMSVTSQVAHSRSSSRYDFEDDRIGTKMDPMNTSFYGALPDEAEPELEFEKAMVEHRQTRGEDLVTEDPSSYLYEITKAKFSSGTPEPENLPGQSQLDQINKNGSSNLMTASFMGELPSSTTSTDPKKDAFDSWGKPLGLPSPAPPNDNRGTPKKERKLPSNVSVKNKLNDDKKRSESPSKYKNKKFNPVYVDLTYVPHHGNAYYSYVDFFKRVRARYYVFSGIEPSREVYNALLEAKQTWDDKELEWEEEEVNVLICAFAEVTIIPTYDTDILGYWVAENEELLTKYKIDLSPSASRCTINLQDHETSCSAYRLEF</sequence>
<feature type="compositionally biased region" description="Basic and acidic residues" evidence="2">
    <location>
        <begin position="1384"/>
        <end position="1414"/>
    </location>
</feature>
<protein>
    <recommendedName>
        <fullName evidence="7">Microtubule-associated protein futsch</fullName>
    </recommendedName>
</protein>
<evidence type="ECO:0000313" key="5">
    <source>
        <dbReference type="EMBL" id="KAH0811211.1"/>
    </source>
</evidence>
<evidence type="ECO:0000256" key="2">
    <source>
        <dbReference type="SAM" id="MobiDB-lite"/>
    </source>
</evidence>
<feature type="compositionally biased region" description="Polar residues" evidence="2">
    <location>
        <begin position="2043"/>
        <end position="2057"/>
    </location>
</feature>
<dbReference type="InterPro" id="IPR057480">
    <property type="entry name" value="MAP1A/B/S-like_MBL"/>
</dbReference>
<dbReference type="PANTHER" id="PTHR13843">
    <property type="entry name" value="MICROTUBULE-ASSOCIATED PROTEIN"/>
    <property type="match status" value="1"/>
</dbReference>
<feature type="compositionally biased region" description="Low complexity" evidence="2">
    <location>
        <begin position="3515"/>
        <end position="3529"/>
    </location>
</feature>
<dbReference type="GO" id="GO:0005874">
    <property type="term" value="C:microtubule"/>
    <property type="evidence" value="ECO:0007669"/>
    <property type="project" value="InterPro"/>
</dbReference>
<feature type="domain" description="Microtubule-associated protein 1B/S N-terminal" evidence="3">
    <location>
        <begin position="400"/>
        <end position="580"/>
    </location>
</feature>
<dbReference type="GO" id="GO:0008017">
    <property type="term" value="F:microtubule binding"/>
    <property type="evidence" value="ECO:0007669"/>
    <property type="project" value="InterPro"/>
</dbReference>
<feature type="compositionally biased region" description="Basic and acidic residues" evidence="2">
    <location>
        <begin position="3322"/>
        <end position="3354"/>
    </location>
</feature>
<feature type="compositionally biased region" description="Basic and acidic residues" evidence="2">
    <location>
        <begin position="1842"/>
        <end position="1860"/>
    </location>
</feature>
<feature type="compositionally biased region" description="Basic and acidic residues" evidence="2">
    <location>
        <begin position="1230"/>
        <end position="1239"/>
    </location>
</feature>
<feature type="compositionally biased region" description="Low complexity" evidence="2">
    <location>
        <begin position="3063"/>
        <end position="3083"/>
    </location>
</feature>
<feature type="region of interest" description="Disordered" evidence="2">
    <location>
        <begin position="2894"/>
        <end position="3647"/>
    </location>
</feature>
<feature type="domain" description="Microtubule-associated protein 1A/B/S-like MBL-like" evidence="4">
    <location>
        <begin position="590"/>
        <end position="853"/>
    </location>
</feature>
<feature type="compositionally biased region" description="Basic and acidic residues" evidence="2">
    <location>
        <begin position="1246"/>
        <end position="1276"/>
    </location>
</feature>
<feature type="compositionally biased region" description="Basic and acidic residues" evidence="2">
    <location>
        <begin position="996"/>
        <end position="1043"/>
    </location>
</feature>
<dbReference type="GO" id="GO:0003779">
    <property type="term" value="F:actin binding"/>
    <property type="evidence" value="ECO:0007669"/>
    <property type="project" value="TreeGrafter"/>
</dbReference>
<feature type="compositionally biased region" description="Basic and acidic residues" evidence="2">
    <location>
        <begin position="3624"/>
        <end position="3635"/>
    </location>
</feature>
<dbReference type="InterPro" id="IPR026074">
    <property type="entry name" value="MAP1"/>
</dbReference>
<feature type="compositionally biased region" description="Basic and acidic residues" evidence="2">
    <location>
        <begin position="3286"/>
        <end position="3307"/>
    </location>
</feature>
<evidence type="ECO:0008006" key="7">
    <source>
        <dbReference type="Google" id="ProtNLM"/>
    </source>
</evidence>
<feature type="coiled-coil region" evidence="1">
    <location>
        <begin position="1736"/>
        <end position="1814"/>
    </location>
</feature>
<feature type="compositionally biased region" description="Basic and acidic residues" evidence="2">
    <location>
        <begin position="1293"/>
        <end position="1308"/>
    </location>
</feature>
<feature type="compositionally biased region" description="Basic and acidic residues" evidence="2">
    <location>
        <begin position="1580"/>
        <end position="1589"/>
    </location>
</feature>
<feature type="compositionally biased region" description="Polar residues" evidence="2">
    <location>
        <begin position="3465"/>
        <end position="3480"/>
    </location>
</feature>
<feature type="compositionally biased region" description="Basic and acidic residues" evidence="2">
    <location>
        <begin position="3249"/>
        <end position="3276"/>
    </location>
</feature>
<dbReference type="GO" id="GO:0007409">
    <property type="term" value="P:axonogenesis"/>
    <property type="evidence" value="ECO:0007669"/>
    <property type="project" value="TreeGrafter"/>
</dbReference>
<feature type="region of interest" description="Disordered" evidence="2">
    <location>
        <begin position="2143"/>
        <end position="2275"/>
    </location>
</feature>
<feature type="compositionally biased region" description="Basic and acidic residues" evidence="2">
    <location>
        <begin position="2714"/>
        <end position="2731"/>
    </location>
</feature>
<feature type="region of interest" description="Disordered" evidence="2">
    <location>
        <begin position="2011"/>
        <end position="2057"/>
    </location>
</feature>
<feature type="compositionally biased region" description="Basic and acidic residues" evidence="2">
    <location>
        <begin position="1173"/>
        <end position="1210"/>
    </location>
</feature>
<feature type="compositionally biased region" description="Basic and acidic residues" evidence="2">
    <location>
        <begin position="1061"/>
        <end position="1073"/>
    </location>
</feature>
<feature type="region of interest" description="Disordered" evidence="2">
    <location>
        <begin position="1715"/>
        <end position="1734"/>
    </location>
</feature>
<keyword evidence="1" id="KW-0175">Coiled coil</keyword>
<feature type="region of interest" description="Disordered" evidence="2">
    <location>
        <begin position="1165"/>
        <end position="1210"/>
    </location>
</feature>
<accession>A0A8J6HBG8</accession>
<feature type="compositionally biased region" description="Basic and acidic residues" evidence="2">
    <location>
        <begin position="3128"/>
        <end position="3142"/>
    </location>
</feature>
<dbReference type="GO" id="GO:0031114">
    <property type="term" value="P:regulation of microtubule depolymerization"/>
    <property type="evidence" value="ECO:0007669"/>
    <property type="project" value="TreeGrafter"/>
</dbReference>
<feature type="compositionally biased region" description="Basic and acidic residues" evidence="2">
    <location>
        <begin position="2143"/>
        <end position="2199"/>
    </location>
</feature>
<feature type="compositionally biased region" description="Basic and acidic residues" evidence="2">
    <location>
        <begin position="1624"/>
        <end position="1710"/>
    </location>
</feature>
<feature type="compositionally biased region" description="Basic and acidic residues" evidence="2">
    <location>
        <begin position="3161"/>
        <end position="3238"/>
    </location>
</feature>
<dbReference type="GO" id="GO:0030425">
    <property type="term" value="C:dendrite"/>
    <property type="evidence" value="ECO:0007669"/>
    <property type="project" value="TreeGrafter"/>
</dbReference>
<evidence type="ECO:0000313" key="6">
    <source>
        <dbReference type="Proteomes" id="UP000719412"/>
    </source>
</evidence>
<feature type="compositionally biased region" description="Basic and acidic residues" evidence="2">
    <location>
        <begin position="3006"/>
        <end position="3020"/>
    </location>
</feature>
<feature type="region of interest" description="Disordered" evidence="2">
    <location>
        <begin position="3688"/>
        <end position="3791"/>
    </location>
</feature>
<dbReference type="Proteomes" id="UP000719412">
    <property type="component" value="Unassembled WGS sequence"/>
</dbReference>
<dbReference type="GO" id="GO:0000226">
    <property type="term" value="P:microtubule cytoskeleton organization"/>
    <property type="evidence" value="ECO:0007669"/>
    <property type="project" value="InterPro"/>
</dbReference>
<feature type="compositionally biased region" description="Polar residues" evidence="2">
    <location>
        <begin position="3143"/>
        <end position="3158"/>
    </location>
</feature>
<feature type="region of interest" description="Disordered" evidence="2">
    <location>
        <begin position="1622"/>
        <end position="1710"/>
    </location>
</feature>
<organism evidence="5 6">
    <name type="scientific">Tenebrio molitor</name>
    <name type="common">Yellow mealworm beetle</name>
    <dbReference type="NCBI Taxonomy" id="7067"/>
    <lineage>
        <taxon>Eukaryota</taxon>
        <taxon>Metazoa</taxon>
        <taxon>Ecdysozoa</taxon>
        <taxon>Arthropoda</taxon>
        <taxon>Hexapoda</taxon>
        <taxon>Insecta</taxon>
        <taxon>Pterygota</taxon>
        <taxon>Neoptera</taxon>
        <taxon>Endopterygota</taxon>
        <taxon>Coleoptera</taxon>
        <taxon>Polyphaga</taxon>
        <taxon>Cucujiformia</taxon>
        <taxon>Tenebrionidae</taxon>
        <taxon>Tenebrio</taxon>
    </lineage>
</organism>
<feature type="region of interest" description="Disordered" evidence="2">
    <location>
        <begin position="2714"/>
        <end position="2733"/>
    </location>
</feature>
<feature type="region of interest" description="Disordered" evidence="2">
    <location>
        <begin position="1370"/>
        <end position="1414"/>
    </location>
</feature>
<dbReference type="InterPro" id="IPR056617">
    <property type="entry name" value="MAP1B/S_N"/>
</dbReference>
<feature type="region of interest" description="Disordered" evidence="2">
    <location>
        <begin position="113"/>
        <end position="133"/>
    </location>
</feature>
<feature type="compositionally biased region" description="Basic and acidic residues" evidence="2">
    <location>
        <begin position="2214"/>
        <end position="2275"/>
    </location>
</feature>
<evidence type="ECO:0000259" key="3">
    <source>
        <dbReference type="Pfam" id="PF23415"/>
    </source>
</evidence>
<feature type="region of interest" description="Disordered" evidence="2">
    <location>
        <begin position="1815"/>
        <end position="1860"/>
    </location>
</feature>
<feature type="compositionally biased region" description="Basic and acidic residues" evidence="2">
    <location>
        <begin position="3103"/>
        <end position="3116"/>
    </location>
</feature>